<name>A0A2H1E7Z9_9FLAO</name>
<reference evidence="1 2" key="1">
    <citation type="submission" date="2016-11" db="EMBL/GenBank/DDBJ databases">
        <authorList>
            <person name="Jaros S."/>
            <person name="Januszkiewicz K."/>
            <person name="Wedrychowicz H."/>
        </authorList>
    </citation>
    <scope>NUCLEOTIDE SEQUENCE [LARGE SCALE GENOMIC DNA]</scope>
    <source>
        <strain evidence="1">NCIMB 2154T</strain>
    </source>
</reference>
<dbReference type="AlphaFoldDB" id="A0A2H1E7Z9"/>
<proteinExistence type="predicted"/>
<accession>A0A2H1E7Z9</accession>
<keyword evidence="2" id="KW-1185">Reference proteome</keyword>
<dbReference type="Proteomes" id="UP000231564">
    <property type="component" value="Chromosome MARIT"/>
</dbReference>
<dbReference type="EMBL" id="LT634361">
    <property type="protein sequence ID" value="SFZ81284.1"/>
    <property type="molecule type" value="Genomic_DNA"/>
</dbReference>
<evidence type="ECO:0000313" key="1">
    <source>
        <dbReference type="EMBL" id="SFZ81284.1"/>
    </source>
</evidence>
<protein>
    <submittedName>
        <fullName evidence="1">Uncharacterized protein</fullName>
    </submittedName>
</protein>
<organism evidence="1 2">
    <name type="scientific">Tenacibaculum maritimum NCIMB 2154</name>
    <dbReference type="NCBI Taxonomy" id="1349785"/>
    <lineage>
        <taxon>Bacteria</taxon>
        <taxon>Pseudomonadati</taxon>
        <taxon>Bacteroidota</taxon>
        <taxon>Flavobacteriia</taxon>
        <taxon>Flavobacteriales</taxon>
        <taxon>Flavobacteriaceae</taxon>
        <taxon>Tenacibaculum</taxon>
    </lineage>
</organism>
<dbReference type="KEGG" id="tmar:MARIT_1032"/>
<evidence type="ECO:0000313" key="2">
    <source>
        <dbReference type="Proteomes" id="UP000231564"/>
    </source>
</evidence>
<gene>
    <name evidence="1" type="ORF">MARIT_1032</name>
</gene>
<dbReference type="STRING" id="1349785.GCA_000509405_00102"/>
<sequence length="417" mass="49979">MIKKITIKIIFFLLCVNLNAQERYLNLHSNFGLPVEQNMFKYTKYPSNFRLYKEYNSYSDNKNEFPEETLISVLSADNYRWDSQNYDYKIKNHELKYKLRKELKKEEAFFELLLKISFRANDSDYAIIKYHVKEKDNILPNCSVLKKVKDKWKIIETKGSLTKAFFMFNYISVKALEALFNNSKININSYDKYIEKVYKGGILEYDKALSEKSNNTEEDFKVIMDPILMKLKVNFEPLIYEKNNFKNLTKKNIKVNYIKELTYQKFYEYVDSTYNSALKDDLSNTFLKKIKQNNEIKPIFRFEFDYKNERYCIFKYQELIKTEGKRSLTVLFRKEMSNEWSLEKDPISLKNNVFYKVLSNMNLLFYKELMVLKNNPNYPEINKLKPFVKDANGVLNIKKLAKVLEENKTLLAKYLDD</sequence>